<evidence type="ECO:0000256" key="5">
    <source>
        <dbReference type="ARBA" id="ARBA00047913"/>
    </source>
</evidence>
<evidence type="ECO:0000256" key="3">
    <source>
        <dbReference type="ARBA" id="ARBA00024799"/>
    </source>
</evidence>
<evidence type="ECO:0000256" key="2">
    <source>
        <dbReference type="ARBA" id="ARBA00011123"/>
    </source>
</evidence>
<dbReference type="GO" id="GO:0070681">
    <property type="term" value="P:glutaminyl-tRNAGln biosynthesis via transamidation"/>
    <property type="evidence" value="ECO:0007669"/>
    <property type="project" value="TreeGrafter"/>
</dbReference>
<dbReference type="Proteomes" id="UP000235658">
    <property type="component" value="Unassembled WGS sequence"/>
</dbReference>
<gene>
    <name evidence="6" type="primary">gatC</name>
    <name evidence="6" type="ORF">CJ192_02500</name>
</gene>
<accession>A0A2N6UL76</accession>
<organism evidence="6 7">
    <name type="scientific">Anaerococcus hydrogenalis</name>
    <dbReference type="NCBI Taxonomy" id="33029"/>
    <lineage>
        <taxon>Bacteria</taxon>
        <taxon>Bacillati</taxon>
        <taxon>Bacillota</taxon>
        <taxon>Tissierellia</taxon>
        <taxon>Tissierellales</taxon>
        <taxon>Peptoniphilaceae</taxon>
        <taxon>Anaerococcus</taxon>
    </lineage>
</organism>
<dbReference type="NCBIfam" id="TIGR00135">
    <property type="entry name" value="gatC"/>
    <property type="match status" value="1"/>
</dbReference>
<protein>
    <submittedName>
        <fullName evidence="6">Asp-tRNA(Asn)/Glu-tRNA(Gln) amidotransferase GatCAB subunit C</fullName>
    </submittedName>
</protein>
<dbReference type="AlphaFoldDB" id="A0A2N6UL76"/>
<evidence type="ECO:0000256" key="1">
    <source>
        <dbReference type="ARBA" id="ARBA00010757"/>
    </source>
</evidence>
<proteinExistence type="inferred from homology"/>
<dbReference type="PANTHER" id="PTHR15004">
    <property type="entry name" value="GLUTAMYL-TRNA(GLN) AMIDOTRANSFERASE SUBUNIT C, MITOCHONDRIAL"/>
    <property type="match status" value="1"/>
</dbReference>
<comment type="subunit">
    <text evidence="2">Heterotrimer of A, B and C subunits.</text>
</comment>
<evidence type="ECO:0000313" key="7">
    <source>
        <dbReference type="Proteomes" id="UP000235658"/>
    </source>
</evidence>
<sequence length="92" mass="10942">MDKNEVFRIYKLANLDLSNQDVELISNKYNKILDFIDHIFDVDCKDVKMTEMLDNHKAILREDVPGKSLDREDALKNAKDTEYGYFRLDWKL</sequence>
<dbReference type="GO" id="GO:0006450">
    <property type="term" value="P:regulation of translational fidelity"/>
    <property type="evidence" value="ECO:0007669"/>
    <property type="project" value="InterPro"/>
</dbReference>
<dbReference type="InterPro" id="IPR036113">
    <property type="entry name" value="Asp/Glu-ADT_sf_sub_c"/>
</dbReference>
<reference evidence="6 7" key="1">
    <citation type="submission" date="2017-09" db="EMBL/GenBank/DDBJ databases">
        <title>Bacterial strain isolated from the female urinary microbiota.</title>
        <authorList>
            <person name="Thomas-White K."/>
            <person name="Kumar N."/>
            <person name="Forster S."/>
            <person name="Putonti C."/>
            <person name="Lawley T."/>
            <person name="Wolfe A.J."/>
        </authorList>
    </citation>
    <scope>NUCLEOTIDE SEQUENCE [LARGE SCALE GENOMIC DNA]</scope>
    <source>
        <strain evidence="6 7">UMB0204</strain>
    </source>
</reference>
<dbReference type="PANTHER" id="PTHR15004:SF0">
    <property type="entry name" value="GLUTAMYL-TRNA(GLN) AMIDOTRANSFERASE SUBUNIT C, MITOCHONDRIAL"/>
    <property type="match status" value="1"/>
</dbReference>
<evidence type="ECO:0000256" key="4">
    <source>
        <dbReference type="ARBA" id="ARBA00047380"/>
    </source>
</evidence>
<name>A0A2N6UL76_9FIRM</name>
<comment type="catalytic activity">
    <reaction evidence="4">
        <text>L-aspartyl-tRNA(Asn) + L-glutamine + ATP + H2O = L-asparaginyl-tRNA(Asn) + L-glutamate + ADP + phosphate + 2 H(+)</text>
        <dbReference type="Rhea" id="RHEA:14513"/>
        <dbReference type="Rhea" id="RHEA-COMP:9674"/>
        <dbReference type="Rhea" id="RHEA-COMP:9677"/>
        <dbReference type="ChEBI" id="CHEBI:15377"/>
        <dbReference type="ChEBI" id="CHEBI:15378"/>
        <dbReference type="ChEBI" id="CHEBI:29985"/>
        <dbReference type="ChEBI" id="CHEBI:30616"/>
        <dbReference type="ChEBI" id="CHEBI:43474"/>
        <dbReference type="ChEBI" id="CHEBI:58359"/>
        <dbReference type="ChEBI" id="CHEBI:78515"/>
        <dbReference type="ChEBI" id="CHEBI:78516"/>
        <dbReference type="ChEBI" id="CHEBI:456216"/>
    </reaction>
</comment>
<dbReference type="RefSeq" id="WP_102197644.1">
    <property type="nucleotide sequence ID" value="NZ_PNHP01000001.1"/>
</dbReference>
<comment type="caution">
    <text evidence="6">The sequence shown here is derived from an EMBL/GenBank/DDBJ whole genome shotgun (WGS) entry which is preliminary data.</text>
</comment>
<dbReference type="GO" id="GO:0016740">
    <property type="term" value="F:transferase activity"/>
    <property type="evidence" value="ECO:0007669"/>
    <property type="project" value="UniProtKB-KW"/>
</dbReference>
<dbReference type="SUPFAM" id="SSF141000">
    <property type="entry name" value="Glu-tRNAGln amidotransferase C subunit"/>
    <property type="match status" value="1"/>
</dbReference>
<dbReference type="EMBL" id="PNHP01000001">
    <property type="protein sequence ID" value="PMC82623.1"/>
    <property type="molecule type" value="Genomic_DNA"/>
</dbReference>
<comment type="catalytic activity">
    <reaction evidence="5">
        <text>L-glutamyl-tRNA(Gln) + L-glutamine + ATP + H2O = L-glutaminyl-tRNA(Gln) + L-glutamate + ADP + phosphate + H(+)</text>
        <dbReference type="Rhea" id="RHEA:17521"/>
        <dbReference type="Rhea" id="RHEA-COMP:9681"/>
        <dbReference type="Rhea" id="RHEA-COMP:9684"/>
        <dbReference type="ChEBI" id="CHEBI:15377"/>
        <dbReference type="ChEBI" id="CHEBI:15378"/>
        <dbReference type="ChEBI" id="CHEBI:29985"/>
        <dbReference type="ChEBI" id="CHEBI:30616"/>
        <dbReference type="ChEBI" id="CHEBI:43474"/>
        <dbReference type="ChEBI" id="CHEBI:58359"/>
        <dbReference type="ChEBI" id="CHEBI:78520"/>
        <dbReference type="ChEBI" id="CHEBI:78521"/>
        <dbReference type="ChEBI" id="CHEBI:456216"/>
    </reaction>
</comment>
<comment type="similarity">
    <text evidence="1">Belongs to the GatC family.</text>
</comment>
<dbReference type="Gene3D" id="1.10.20.60">
    <property type="entry name" value="Glu-tRNAGln amidotransferase C subunit, N-terminal domain"/>
    <property type="match status" value="1"/>
</dbReference>
<comment type="function">
    <text evidence="3">Allows the formation of correctly charged Asn-tRNA(Asn) or Gln-tRNA(Gln) through the transamidation of misacylated Asp-tRNA(Asn) or Glu-tRNA(Gln) in organisms which lack either or both of asparaginyl-tRNA or glutaminyl-tRNA synthetases. The reaction takes place in the presence of glutamine and ATP through an activated phospho-Asp-tRNA(Asn) or phospho-Glu-tRNA(Gln).</text>
</comment>
<keyword evidence="6" id="KW-0808">Transferase</keyword>
<dbReference type="Pfam" id="PF02686">
    <property type="entry name" value="GatC"/>
    <property type="match status" value="1"/>
</dbReference>
<dbReference type="InterPro" id="IPR003837">
    <property type="entry name" value="GatC"/>
</dbReference>
<dbReference type="GeneID" id="84578050"/>
<evidence type="ECO:0000313" key="6">
    <source>
        <dbReference type="EMBL" id="PMC82623.1"/>
    </source>
</evidence>